<name>A0ACD3ATG5_9AGAR</name>
<accession>A0ACD3ATG5</accession>
<gene>
    <name evidence="1" type="ORF">BDN72DRAFT_640361</name>
</gene>
<reference evidence="1 2" key="1">
    <citation type="journal article" date="2019" name="Nat. Ecol. Evol.">
        <title>Megaphylogeny resolves global patterns of mushroom evolution.</title>
        <authorList>
            <person name="Varga T."/>
            <person name="Krizsan K."/>
            <person name="Foldi C."/>
            <person name="Dima B."/>
            <person name="Sanchez-Garcia M."/>
            <person name="Sanchez-Ramirez S."/>
            <person name="Szollosi G.J."/>
            <person name="Szarkandi J.G."/>
            <person name="Papp V."/>
            <person name="Albert L."/>
            <person name="Andreopoulos W."/>
            <person name="Angelini C."/>
            <person name="Antonin V."/>
            <person name="Barry K.W."/>
            <person name="Bougher N.L."/>
            <person name="Buchanan P."/>
            <person name="Buyck B."/>
            <person name="Bense V."/>
            <person name="Catcheside P."/>
            <person name="Chovatia M."/>
            <person name="Cooper J."/>
            <person name="Damon W."/>
            <person name="Desjardin D."/>
            <person name="Finy P."/>
            <person name="Geml J."/>
            <person name="Haridas S."/>
            <person name="Hughes K."/>
            <person name="Justo A."/>
            <person name="Karasinski D."/>
            <person name="Kautmanova I."/>
            <person name="Kiss B."/>
            <person name="Kocsube S."/>
            <person name="Kotiranta H."/>
            <person name="LaButti K.M."/>
            <person name="Lechner B.E."/>
            <person name="Liimatainen K."/>
            <person name="Lipzen A."/>
            <person name="Lukacs Z."/>
            <person name="Mihaltcheva S."/>
            <person name="Morgado L.N."/>
            <person name="Niskanen T."/>
            <person name="Noordeloos M.E."/>
            <person name="Ohm R.A."/>
            <person name="Ortiz-Santana B."/>
            <person name="Ovrebo C."/>
            <person name="Racz N."/>
            <person name="Riley R."/>
            <person name="Savchenko A."/>
            <person name="Shiryaev A."/>
            <person name="Soop K."/>
            <person name="Spirin V."/>
            <person name="Szebenyi C."/>
            <person name="Tomsovsky M."/>
            <person name="Tulloss R.E."/>
            <person name="Uehling J."/>
            <person name="Grigoriev I.V."/>
            <person name="Vagvolgyi C."/>
            <person name="Papp T."/>
            <person name="Martin F.M."/>
            <person name="Miettinen O."/>
            <person name="Hibbett D.S."/>
            <person name="Nagy L.G."/>
        </authorList>
    </citation>
    <scope>NUCLEOTIDE SEQUENCE [LARGE SCALE GENOMIC DNA]</scope>
    <source>
        <strain evidence="1 2">NL-1719</strain>
    </source>
</reference>
<protein>
    <submittedName>
        <fullName evidence="1">Uncharacterized protein</fullName>
    </submittedName>
</protein>
<dbReference type="EMBL" id="ML208338">
    <property type="protein sequence ID" value="TFK69070.1"/>
    <property type="molecule type" value="Genomic_DNA"/>
</dbReference>
<evidence type="ECO:0000313" key="1">
    <source>
        <dbReference type="EMBL" id="TFK69070.1"/>
    </source>
</evidence>
<proteinExistence type="predicted"/>
<dbReference type="Proteomes" id="UP000308600">
    <property type="component" value="Unassembled WGS sequence"/>
</dbReference>
<organism evidence="1 2">
    <name type="scientific">Pluteus cervinus</name>
    <dbReference type="NCBI Taxonomy" id="181527"/>
    <lineage>
        <taxon>Eukaryota</taxon>
        <taxon>Fungi</taxon>
        <taxon>Dikarya</taxon>
        <taxon>Basidiomycota</taxon>
        <taxon>Agaricomycotina</taxon>
        <taxon>Agaricomycetes</taxon>
        <taxon>Agaricomycetidae</taxon>
        <taxon>Agaricales</taxon>
        <taxon>Pluteineae</taxon>
        <taxon>Pluteaceae</taxon>
        <taxon>Pluteus</taxon>
    </lineage>
</organism>
<evidence type="ECO:0000313" key="2">
    <source>
        <dbReference type="Proteomes" id="UP000308600"/>
    </source>
</evidence>
<keyword evidence="2" id="KW-1185">Reference proteome</keyword>
<sequence length="219" mass="25144">MRVQVPQFLAKFKKDPLPTFASFILFSVDPVETVQFLEDPEAVNAANKVGHKRYLAYVHKNCSWDRTQPDLVYDLILISRDTPVQDEEGGIEPYMCTPIAPTTYHPTGRKPVQPSKPLPIDNCYFHSKTVVKTVKAKNVWRRFDGAIILRGPDRYREYLTAGDDQNRSELLRRKFREQRECVPSPAMAADVTLEGAPKTQTQTTMQKTTWNCQLFCLCF</sequence>